<dbReference type="Proteomes" id="UP001470230">
    <property type="component" value="Unassembled WGS sequence"/>
</dbReference>
<keyword evidence="2" id="KW-1185">Reference proteome</keyword>
<accession>A0ABR2L9G7</accession>
<evidence type="ECO:0000313" key="2">
    <source>
        <dbReference type="Proteomes" id="UP001470230"/>
    </source>
</evidence>
<name>A0ABR2L9G7_9EUKA</name>
<reference evidence="1 2" key="1">
    <citation type="submission" date="2024-04" db="EMBL/GenBank/DDBJ databases">
        <title>Tritrichomonas musculus Genome.</title>
        <authorList>
            <person name="Alves-Ferreira E."/>
            <person name="Grigg M."/>
            <person name="Lorenzi H."/>
            <person name="Galac M."/>
        </authorList>
    </citation>
    <scope>NUCLEOTIDE SEQUENCE [LARGE SCALE GENOMIC DNA]</scope>
    <source>
        <strain evidence="1 2">EAF2021</strain>
    </source>
</reference>
<sequence>MEEEVHVPQGLAMFESSEAKEPIDFELTTNEYALAEGRGEDNFYDYKIRPCDIPCNGTLIIKNEKTGKLEAIPIQNYFLISRQCKIHEFRKLEATDTAALVNQFGTRQAKRFYNMRLNTSKT</sequence>
<gene>
    <name evidence="1" type="ORF">M9Y10_001172</name>
</gene>
<organism evidence="1 2">
    <name type="scientific">Tritrichomonas musculus</name>
    <dbReference type="NCBI Taxonomy" id="1915356"/>
    <lineage>
        <taxon>Eukaryota</taxon>
        <taxon>Metamonada</taxon>
        <taxon>Parabasalia</taxon>
        <taxon>Tritrichomonadida</taxon>
        <taxon>Tritrichomonadidae</taxon>
        <taxon>Tritrichomonas</taxon>
    </lineage>
</organism>
<dbReference type="EMBL" id="JAPFFF010000001">
    <property type="protein sequence ID" value="KAK8898880.1"/>
    <property type="molecule type" value="Genomic_DNA"/>
</dbReference>
<proteinExistence type="predicted"/>
<evidence type="ECO:0000313" key="1">
    <source>
        <dbReference type="EMBL" id="KAK8898880.1"/>
    </source>
</evidence>
<protein>
    <submittedName>
        <fullName evidence="1">Uncharacterized protein</fullName>
    </submittedName>
</protein>
<comment type="caution">
    <text evidence="1">The sequence shown here is derived from an EMBL/GenBank/DDBJ whole genome shotgun (WGS) entry which is preliminary data.</text>
</comment>